<sequence>IGQEKPTLTQFVNVLRAVCNANTSVIFDEAALSSLWLWECERMYVLCQPTRRMQLYVLETCNNAFRMFFPQFVDTHLEKQYNILNGQMGKQMNKGGSNQSLTNNSLSNIEKNENLFEQGQSEREKTFIDISSRETLDTLKEDEMEVNSVKENVLQNEGIRSVTSLSKDLVEQVDGLGIGDNEALTSDGILRLQFDTFSPNSSQRATVIDASIIPANIQLHEMLMEDPNEDRNQRIKNTQEVIYQENLEDGLVNENEFIDKEDLQACNYVGILAFSQTLQRTFMQTVESLQESSTPLFIVDTEGRNGQDFVRAGCRLLNKKVTFCDFPFELSRISTFLDILAEFIVENGFNNNVSLLYFDQCELNKHIAKQGMILTNTQYNSLNNKQMRQRNPSGSINIFSDNIQQPMARRYSSDVAKDKNEEVNKKDEDIELYIDEKLLQLQLYERQHKQVQSFGQSKLTTYPAVIKSLFVIAFNSKSDSELKCLINILFDVFFSSSLNYQQENQIFQPLQYDSLKAREIRGRKDDPELHIEYLYGRIAYIAKQKRGISQINGIAMREILFNVANSCRIAFLVDIQNKSSSEAFLAQFKQVWTPIFTPMMDAGSFKEIALHTLKPVFHNLAPYLISEEVPAFITTSTSTAAVNSLKMETSISLGSQGGLLMIRQLADMNMKRIMHQNKLNLQESKSGLELSYQINNGGHIINNQFISAFSKDGSLNKKQRNLTVAIIESLAQIQQQACSLSVIQGTERSTWGHNGKDPVIGNYSMDHPSYARLINFIQYFGHFLFASVRYQQRLISKLLSSLTILHVFRTKLERLRTTTEQSTTLFQSIDVPQNLQYRMTNMRATIQIRKQTLKEIDNEKKKIFDILQSFKVNESLLRSQHVEKIRSKTEDAMQNLKQLTSDGLHQLISLNNIMMRQSNFSLQKLFELVAHFVVRGDEKERVQLFGVCSTGVIMDCLWEIDVFSVPLNIVKEISVLLEVAYTWNALPKIPIFATVLFQWLKSIVFIALEGRITENNDSNQQEYIKTIVQSIVLRFRQQRIKEKTVELERELMRTETARQKLTQNPDLVNETLQRSRTIVLNAEKLQANMNGIYETLVNDMKLAQNELHSCIGDSILAASYFALSRNFTSDYRRIFIQEYVNQTITQARIPQSTDFDPIAFVNRISFNNLITEGLLGNIQLTQQTDTLRFKTNDFGSYFEVKPSENIKKFEENKYTEFIPNTASSEQTKDEEISIMSISSATSEIIDQSNFSQTPGTDTTKKRKIKEIRQVQPINSAIDGESHQFGSEQSLGTFNESGILWNKIDQANSNSEQLPLLNNQFFQSNANLLPLLPGRRSRARSFQAQLTDKVADDQSSMSQIENGYAMKNMQISSAQNLNMHMNQIEGNSSNVQGLIGRPRPLEIHNAFDSLGRQHASRRSIIPPTPGTYLSRKSIIQSTPKTFSFNLIGHSQQQHRNFSQNQQRFQLPRRQTIMTALGSKFSAISSRNAKSQMQQRILLHSLQSILFDHGISTVSIPNYLLVRISNQLSLFSDNYANSQSVYTRSANELANDLKQDNEDSISEDDNLQNQELEQQKKKISQQVMPEKMAKLLQEMNQWDDPLRFNYSGDQRNKMEIFMRILFATGILFQHFRFDYIQQLPTFENSIRHPFLDYFQPFYQFPLIFDQFEIFTSLNSGGVMKTAGRNSIFKLFGIQHPSNSPYIISLSNTDSYKKIIQALKEVQQQSESTQSDLMSVINNRNTNVKKNQNKLDKKKIKAIFITDVCDQTVDERMLDFLKHFASKSTNCRNIGIATQSQSQLNLFNDQEKISGKSQNPALLSPKGKQSPKGIKSPRGQYSPRGNKSNFQQFSPNFRSISSVHGHPSTPQHSKLAMVQTEEQEQDDIDEKEKEKIPKKIKSTDLGKENPTKVSPKSTYQPQLKQDLVPTIKKQLQNQTNRTGGQQNQEDLNTLQSQNVSGKTESGDQNKSDQQKLKVQGKVKVKQAVKNLDVEKIDSNQQNVRRASVKEFPKIQNQMQADDNKDQKDKNVQNTETQKRRPTLTEDFVQNKDSFSSIKRKSSILSIDQNDNRSQITNLSSQTQVAYSLILHPEPISLELVSDEEYDIVDTKMLNQFIYIPPDTVIILIAKMGPECTFLSLWKQLYYSICIVPNEELFKSCASREIGSCVSRNFHLNGTFNTIVNLRQSQSQSQDLFADVDTYKKVNGEESSNHLLGT</sequence>
<feature type="region of interest" description="Disordered" evidence="2">
    <location>
        <begin position="1989"/>
        <end position="2042"/>
    </location>
</feature>
<proteinExistence type="predicted"/>
<keyword evidence="1" id="KW-0175">Coiled coil</keyword>
<dbReference type="PANTHER" id="PTHR34491:SF156">
    <property type="entry name" value="KINESIN MOTOR DOMAIN-CONTAINING PROTEIN"/>
    <property type="match status" value="1"/>
</dbReference>
<dbReference type="Proteomes" id="UP000324800">
    <property type="component" value="Unassembled WGS sequence"/>
</dbReference>
<evidence type="ECO:0000313" key="4">
    <source>
        <dbReference type="Proteomes" id="UP000324800"/>
    </source>
</evidence>
<gene>
    <name evidence="3" type="ORF">EZS28_017337</name>
</gene>
<evidence type="ECO:0000256" key="1">
    <source>
        <dbReference type="SAM" id="Coils"/>
    </source>
</evidence>
<accession>A0A5J4VY67</accession>
<feature type="compositionally biased region" description="Polar residues" evidence="2">
    <location>
        <begin position="1942"/>
        <end position="1956"/>
    </location>
</feature>
<evidence type="ECO:0000256" key="2">
    <source>
        <dbReference type="SAM" id="MobiDB-lite"/>
    </source>
</evidence>
<feature type="compositionally biased region" description="Low complexity" evidence="2">
    <location>
        <begin position="1927"/>
        <end position="1941"/>
    </location>
</feature>
<name>A0A5J4VY67_9EUKA</name>
<evidence type="ECO:0000313" key="3">
    <source>
        <dbReference type="EMBL" id="KAA6387136.1"/>
    </source>
</evidence>
<feature type="compositionally biased region" description="Basic and acidic residues" evidence="2">
    <location>
        <begin position="2014"/>
        <end position="2023"/>
    </location>
</feature>
<organism evidence="3 4">
    <name type="scientific">Streblomastix strix</name>
    <dbReference type="NCBI Taxonomy" id="222440"/>
    <lineage>
        <taxon>Eukaryota</taxon>
        <taxon>Metamonada</taxon>
        <taxon>Preaxostyla</taxon>
        <taxon>Oxymonadida</taxon>
        <taxon>Streblomastigidae</taxon>
        <taxon>Streblomastix</taxon>
    </lineage>
</organism>
<feature type="compositionally biased region" description="Polar residues" evidence="2">
    <location>
        <begin position="1904"/>
        <end position="1916"/>
    </location>
</feature>
<feature type="non-terminal residue" evidence="3">
    <location>
        <position position="1"/>
    </location>
</feature>
<reference evidence="3 4" key="1">
    <citation type="submission" date="2019-03" db="EMBL/GenBank/DDBJ databases">
        <title>Single cell metagenomics reveals metabolic interactions within the superorganism composed of flagellate Streblomastix strix and complex community of Bacteroidetes bacteria on its surface.</title>
        <authorList>
            <person name="Treitli S.C."/>
            <person name="Kolisko M."/>
            <person name="Husnik F."/>
            <person name="Keeling P."/>
            <person name="Hampl V."/>
        </authorList>
    </citation>
    <scope>NUCLEOTIDE SEQUENCE [LARGE SCALE GENOMIC DNA]</scope>
    <source>
        <strain evidence="3">ST1C</strain>
    </source>
</reference>
<feature type="compositionally biased region" description="Polar residues" evidence="2">
    <location>
        <begin position="1836"/>
        <end position="1865"/>
    </location>
</feature>
<feature type="compositionally biased region" description="Basic and acidic residues" evidence="2">
    <location>
        <begin position="1883"/>
        <end position="1903"/>
    </location>
</feature>
<feature type="compositionally biased region" description="Basic and acidic residues" evidence="2">
    <location>
        <begin position="1957"/>
        <end position="1968"/>
    </location>
</feature>
<dbReference type="EMBL" id="SNRW01004501">
    <property type="protein sequence ID" value="KAA6387136.1"/>
    <property type="molecule type" value="Genomic_DNA"/>
</dbReference>
<feature type="coiled-coil region" evidence="1">
    <location>
        <begin position="1037"/>
        <end position="1064"/>
    </location>
</feature>
<feature type="region of interest" description="Disordered" evidence="2">
    <location>
        <begin position="1808"/>
        <end position="1975"/>
    </location>
</feature>
<dbReference type="PANTHER" id="PTHR34491">
    <property type="entry name" value="A-TYPE INCLUSION PROTEIN, PUTATIVE-RELATED"/>
    <property type="match status" value="1"/>
</dbReference>
<protein>
    <submittedName>
        <fullName evidence="3">Uncharacterized protein</fullName>
    </submittedName>
</protein>
<dbReference type="Gene3D" id="1.20.920.20">
    <property type="match status" value="1"/>
</dbReference>
<feature type="coiled-coil region" evidence="1">
    <location>
        <begin position="1548"/>
        <end position="1580"/>
    </location>
</feature>
<comment type="caution">
    <text evidence="3">The sequence shown here is derived from an EMBL/GenBank/DDBJ whole genome shotgun (WGS) entry which is preliminary data.</text>
</comment>